<proteinExistence type="predicted"/>
<gene>
    <name evidence="1" type="ORF">dsat_0237</name>
</gene>
<dbReference type="AlphaFoldDB" id="S7T8B5"/>
<dbReference type="OrthoDB" id="5465421at2"/>
<dbReference type="RefSeq" id="WP_020886931.1">
    <property type="nucleotide sequence ID" value="NZ_ATHI01000026.1"/>
</dbReference>
<dbReference type="STRING" id="1121439.dsat_0237"/>
<organism evidence="1 2">
    <name type="scientific">Alkalidesulfovibrio alkalitolerans DSM 16529</name>
    <dbReference type="NCBI Taxonomy" id="1121439"/>
    <lineage>
        <taxon>Bacteria</taxon>
        <taxon>Pseudomonadati</taxon>
        <taxon>Thermodesulfobacteriota</taxon>
        <taxon>Desulfovibrionia</taxon>
        <taxon>Desulfovibrionales</taxon>
        <taxon>Desulfovibrionaceae</taxon>
        <taxon>Alkalidesulfovibrio</taxon>
    </lineage>
</organism>
<evidence type="ECO:0000313" key="1">
    <source>
        <dbReference type="EMBL" id="EPR32796.1"/>
    </source>
</evidence>
<dbReference type="eggNOG" id="ENOG5031VV6">
    <property type="taxonomic scope" value="Bacteria"/>
</dbReference>
<keyword evidence="2" id="KW-1185">Reference proteome</keyword>
<reference evidence="1 2" key="1">
    <citation type="journal article" date="2013" name="Genome Announc.">
        <title>Draft genome sequences for three mercury-methylating, sulfate-reducing bacteria.</title>
        <authorList>
            <person name="Brown S.D."/>
            <person name="Hurt R.A.Jr."/>
            <person name="Gilmour C.C."/>
            <person name="Elias D.A."/>
        </authorList>
    </citation>
    <scope>NUCLEOTIDE SEQUENCE [LARGE SCALE GENOMIC DNA]</scope>
    <source>
        <strain evidence="1 2">DSM 16529</strain>
    </source>
</reference>
<dbReference type="EMBL" id="ATHI01000026">
    <property type="protein sequence ID" value="EPR32796.1"/>
    <property type="molecule type" value="Genomic_DNA"/>
</dbReference>
<dbReference type="Proteomes" id="UP000014975">
    <property type="component" value="Unassembled WGS sequence"/>
</dbReference>
<comment type="caution">
    <text evidence="1">The sequence shown here is derived from an EMBL/GenBank/DDBJ whole genome shotgun (WGS) entry which is preliminary data.</text>
</comment>
<evidence type="ECO:0000313" key="2">
    <source>
        <dbReference type="Proteomes" id="UP000014975"/>
    </source>
</evidence>
<accession>S7T8B5</accession>
<name>S7T8B5_9BACT</name>
<sequence length="66" mass="7234">MYRYYCSEPGCRGHLAAFERCADVRAFALVRSICRDCLRPAAECPSCRVSPAVGASWLWGAAPLPV</sequence>
<protein>
    <submittedName>
        <fullName evidence="1">Uncharacterized protein</fullName>
    </submittedName>
</protein>